<evidence type="ECO:0000313" key="1">
    <source>
        <dbReference type="Proteomes" id="UP000887565"/>
    </source>
</evidence>
<dbReference type="AlphaFoldDB" id="A0A915K7J7"/>
<dbReference type="WBParaSite" id="nRc.2.0.1.t33867-RA">
    <property type="protein sequence ID" value="nRc.2.0.1.t33867-RA"/>
    <property type="gene ID" value="nRc.2.0.1.g33867"/>
</dbReference>
<protein>
    <submittedName>
        <fullName evidence="2">Uncharacterized protein</fullName>
    </submittedName>
</protein>
<organism evidence="1 2">
    <name type="scientific">Romanomermis culicivorax</name>
    <name type="common">Nematode worm</name>
    <dbReference type="NCBI Taxonomy" id="13658"/>
    <lineage>
        <taxon>Eukaryota</taxon>
        <taxon>Metazoa</taxon>
        <taxon>Ecdysozoa</taxon>
        <taxon>Nematoda</taxon>
        <taxon>Enoplea</taxon>
        <taxon>Dorylaimia</taxon>
        <taxon>Mermithida</taxon>
        <taxon>Mermithoidea</taxon>
        <taxon>Mermithidae</taxon>
        <taxon>Romanomermis</taxon>
    </lineage>
</organism>
<reference evidence="2" key="1">
    <citation type="submission" date="2022-11" db="UniProtKB">
        <authorList>
            <consortium name="WormBaseParasite"/>
        </authorList>
    </citation>
    <scope>IDENTIFICATION</scope>
</reference>
<proteinExistence type="predicted"/>
<sequence length="100" mass="11242">MIDAWLLEENCQKSLPTLQDDLSVGEETLVHRSTIDRQFPTQIATKKPFISEKIGKSSLNFLKPMNTGPDPSGKRNFLLMNQSLIDPGKNLKLLFDGKLV</sequence>
<accession>A0A915K7J7</accession>
<evidence type="ECO:0000313" key="2">
    <source>
        <dbReference type="WBParaSite" id="nRc.2.0.1.t33867-RA"/>
    </source>
</evidence>
<dbReference type="Proteomes" id="UP000887565">
    <property type="component" value="Unplaced"/>
</dbReference>
<name>A0A915K7J7_ROMCU</name>
<keyword evidence="1" id="KW-1185">Reference proteome</keyword>